<dbReference type="NCBIfam" id="TIGR04256">
    <property type="entry name" value="GxxExxY"/>
    <property type="match status" value="1"/>
</dbReference>
<dbReference type="Pfam" id="PF13366">
    <property type="entry name" value="PDDEXK_3"/>
    <property type="match status" value="1"/>
</dbReference>
<dbReference type="Proteomes" id="UP000076268">
    <property type="component" value="Unassembled WGS sequence"/>
</dbReference>
<gene>
    <name evidence="1" type="ORF">AXX12_08375</name>
</gene>
<dbReference type="InterPro" id="IPR026350">
    <property type="entry name" value="GxxExxY"/>
</dbReference>
<dbReference type="RefSeq" id="WP_066241914.1">
    <property type="nucleotide sequence ID" value="NZ_LSGP01000017.1"/>
</dbReference>
<dbReference type="AlphaFoldDB" id="A0A154BRB6"/>
<dbReference type="EMBL" id="LSGP01000017">
    <property type="protein sequence ID" value="KYZ76439.1"/>
    <property type="molecule type" value="Genomic_DNA"/>
</dbReference>
<protein>
    <submittedName>
        <fullName evidence="1">GxxExxY protein</fullName>
    </submittedName>
</protein>
<evidence type="ECO:0000313" key="2">
    <source>
        <dbReference type="Proteomes" id="UP000076268"/>
    </source>
</evidence>
<evidence type="ECO:0000313" key="1">
    <source>
        <dbReference type="EMBL" id="KYZ76439.1"/>
    </source>
</evidence>
<sequence>MLVSHLNIWTERVIGAGLEVHSIIGPGYVESVYEEALARELEIRKIPFERQKIISLHYKGVKVGEGRLDFLINKQLVVELKAVDCFTEVHRAQVISYLKAANLRLGLLMNFNVPSLNLGLKRVILTRRR</sequence>
<dbReference type="STRING" id="1794912.AXX12_08375"/>
<name>A0A154BRB6_ANASB</name>
<reference evidence="1 2" key="1">
    <citation type="submission" date="2016-02" db="EMBL/GenBank/DDBJ databases">
        <title>Anaerosporomusa subterraneum gen. nov., sp. nov., a spore-forming obligate anaerobe isolated from saprolite.</title>
        <authorList>
            <person name="Choi J.K."/>
            <person name="Shah M."/>
            <person name="Yee N."/>
        </authorList>
    </citation>
    <scope>NUCLEOTIDE SEQUENCE [LARGE SCALE GENOMIC DNA]</scope>
    <source>
        <strain evidence="1 2">RU4</strain>
    </source>
</reference>
<comment type="caution">
    <text evidence="1">The sequence shown here is derived from an EMBL/GenBank/DDBJ whole genome shotgun (WGS) entry which is preliminary data.</text>
</comment>
<accession>A0A154BRB6</accession>
<proteinExistence type="predicted"/>
<keyword evidence="2" id="KW-1185">Reference proteome</keyword>
<dbReference type="OrthoDB" id="9806869at2"/>
<organism evidence="1 2">
    <name type="scientific">Anaerosporomusa subterranea</name>
    <dbReference type="NCBI Taxonomy" id="1794912"/>
    <lineage>
        <taxon>Bacteria</taxon>
        <taxon>Bacillati</taxon>
        <taxon>Bacillota</taxon>
        <taxon>Negativicutes</taxon>
        <taxon>Acetonemataceae</taxon>
        <taxon>Anaerosporomusa</taxon>
    </lineage>
</organism>